<comment type="subcellular location">
    <subcellularLocation>
        <location evidence="2">Cytoplasm</location>
    </subcellularLocation>
</comment>
<dbReference type="SUPFAM" id="SSF47240">
    <property type="entry name" value="Ferritin-like"/>
    <property type="match status" value="1"/>
</dbReference>
<comment type="subunit">
    <text evidence="15">Heterodimer of a large and a small subunit. Interacts (via Cy motif and when phosphorylated at Thr-33) with CCNF; the interaction occurs exclusively in G2 and early M.</text>
</comment>
<accession>A0A8D1IKD3</accession>
<dbReference type="Proteomes" id="UP000694728">
    <property type="component" value="Unplaced"/>
</dbReference>
<evidence type="ECO:0000256" key="15">
    <source>
        <dbReference type="ARBA" id="ARBA00047043"/>
    </source>
</evidence>
<evidence type="ECO:0000256" key="14">
    <source>
        <dbReference type="ARBA" id="ARBA00045635"/>
    </source>
</evidence>
<keyword evidence="5" id="KW-0963">Cytoplasm</keyword>
<evidence type="ECO:0000256" key="2">
    <source>
        <dbReference type="ARBA" id="ARBA00004496"/>
    </source>
</evidence>
<dbReference type="PROSITE" id="PS00368">
    <property type="entry name" value="RIBORED_SMALL"/>
    <property type="match status" value="1"/>
</dbReference>
<dbReference type="InterPro" id="IPR012348">
    <property type="entry name" value="RNR-like"/>
</dbReference>
<name>A0A8D1IKD3_PIG</name>
<dbReference type="EC" id="1.17.4.1" evidence="4"/>
<proteinExistence type="inferred from homology"/>
<evidence type="ECO:0000313" key="17">
    <source>
        <dbReference type="Proteomes" id="UP000694728"/>
    </source>
</evidence>
<dbReference type="Ensembl" id="ENSSSCT00045047462.1">
    <property type="protein sequence ID" value="ENSSSCP00045032950.1"/>
    <property type="gene ID" value="ENSSSCG00045027732.1"/>
</dbReference>
<evidence type="ECO:0000256" key="9">
    <source>
        <dbReference type="ARBA" id="ARBA00023004"/>
    </source>
</evidence>
<comment type="function">
    <text evidence="14">Provides the precursors necessary for DNA synthesis. Catalyzes the biosynthesis of deoxyribonucleotides from the corresponding ribonucleotides. Inhibits Wnt signaling.</text>
</comment>
<dbReference type="GO" id="GO:0004748">
    <property type="term" value="F:ribonucleoside-diphosphate reductase activity, thioredoxin disulfide as acceptor"/>
    <property type="evidence" value="ECO:0007669"/>
    <property type="project" value="UniProtKB-EC"/>
</dbReference>
<evidence type="ECO:0000256" key="5">
    <source>
        <dbReference type="ARBA" id="ARBA00022490"/>
    </source>
</evidence>
<comment type="cofactor">
    <cofactor evidence="1">
        <name>Fe cation</name>
        <dbReference type="ChEBI" id="CHEBI:24875"/>
    </cofactor>
</comment>
<keyword evidence="6" id="KW-0597">Phosphoprotein</keyword>
<keyword evidence="9" id="KW-0408">Iron</keyword>
<evidence type="ECO:0000313" key="16">
    <source>
        <dbReference type="Ensembl" id="ENSSSCP00045032950.1"/>
    </source>
</evidence>
<evidence type="ECO:0000256" key="3">
    <source>
        <dbReference type="ARBA" id="ARBA00009303"/>
    </source>
</evidence>
<dbReference type="InterPro" id="IPR033909">
    <property type="entry name" value="RNR_small"/>
</dbReference>
<comment type="similarity">
    <text evidence="3">Belongs to the ribonucleoside diphosphate reductase small chain family.</text>
</comment>
<dbReference type="Ensembl" id="ENSSSCT00025033910.1">
    <property type="protein sequence ID" value="ENSSSCP00025014115.1"/>
    <property type="gene ID" value="ENSSSCG00025024908.1"/>
</dbReference>
<evidence type="ECO:0000256" key="7">
    <source>
        <dbReference type="ARBA" id="ARBA00022723"/>
    </source>
</evidence>
<evidence type="ECO:0000256" key="11">
    <source>
        <dbReference type="ARBA" id="ARBA00030749"/>
    </source>
</evidence>
<keyword evidence="10" id="KW-0215">Deoxyribonucleotide synthesis</keyword>
<sequence length="394" mass="45226">MLSVRVPLATIADPQQLQLSPLKGLSLADKENTNPKLSAPSVEEEPLLRENPRRFVIFPIEYHDIWQMYKKAEASFWTAEEVDLSKDIQHWETLKPEERYFISHVLAFFAASDGIVNENLVERFSQEVQITEARCFYGFQIAMENIHSEMYSLLIDTYIKDSKEREFLFNAIETMPCVKKKADWALRWIGDKEATYGERVVAFAAVEGIFFSGSFASIFWLKKRGLMPGLTFSNELISRDEGLHCDFACLMFKHLLHKPSEQRVKEIIVNAVRIEQEFLTEALPVKLIGMNCTLMKQYIEFVADRLMLELGFGKVQSAGSGPLRPRVLSAAGWSLFMSCCGPFQVFRVENPFDFMENISLEGKTNFFEKRVGEYQRMGVMSSPTENSFTLDADF</sequence>
<dbReference type="CDD" id="cd01049">
    <property type="entry name" value="RNRR2"/>
    <property type="match status" value="1"/>
</dbReference>
<keyword evidence="7" id="KW-0479">Metal-binding</keyword>
<dbReference type="Pfam" id="PF00268">
    <property type="entry name" value="Ribonuc_red_sm"/>
    <property type="match status" value="1"/>
</dbReference>
<evidence type="ECO:0000256" key="6">
    <source>
        <dbReference type="ARBA" id="ARBA00022553"/>
    </source>
</evidence>
<dbReference type="PANTHER" id="PTHR23409">
    <property type="entry name" value="RIBONUCLEOSIDE-DIPHOSPHATE REDUCTASE SMALL CHAIN"/>
    <property type="match status" value="1"/>
</dbReference>
<evidence type="ECO:0000256" key="4">
    <source>
        <dbReference type="ARBA" id="ARBA00012274"/>
    </source>
</evidence>
<dbReference type="InterPro" id="IPR030475">
    <property type="entry name" value="RNR_small_AS"/>
</dbReference>
<dbReference type="PANTHER" id="PTHR23409:SF20">
    <property type="entry name" value="RIBONUCLEOSIDE-DIPHOSPHATE REDUCTASE SUBUNIT M2"/>
    <property type="match status" value="1"/>
</dbReference>
<dbReference type="Proteomes" id="UP000694727">
    <property type="component" value="Unplaced"/>
</dbReference>
<dbReference type="GO" id="GO:0005737">
    <property type="term" value="C:cytoplasm"/>
    <property type="evidence" value="ECO:0007669"/>
    <property type="project" value="UniProtKB-SubCell"/>
</dbReference>
<evidence type="ECO:0000256" key="1">
    <source>
        <dbReference type="ARBA" id="ARBA00001962"/>
    </source>
</evidence>
<dbReference type="AlphaFoldDB" id="A0A8D1IKD3"/>
<protein>
    <recommendedName>
        <fullName evidence="12">Ribonucleoside-diphosphate reductase subunit M2</fullName>
        <ecNumber evidence="4">1.17.4.1</ecNumber>
    </recommendedName>
    <alternativeName>
        <fullName evidence="13">Ribonucleotide reductase small chain</fullName>
    </alternativeName>
    <alternativeName>
        <fullName evidence="11">Ribonucleotide reductase small subunit</fullName>
    </alternativeName>
</protein>
<dbReference type="InterPro" id="IPR009078">
    <property type="entry name" value="Ferritin-like_SF"/>
</dbReference>
<organism evidence="16 17">
    <name type="scientific">Sus scrofa</name>
    <name type="common">Pig</name>
    <dbReference type="NCBI Taxonomy" id="9823"/>
    <lineage>
        <taxon>Eukaryota</taxon>
        <taxon>Metazoa</taxon>
        <taxon>Chordata</taxon>
        <taxon>Craniata</taxon>
        <taxon>Vertebrata</taxon>
        <taxon>Euteleostomi</taxon>
        <taxon>Mammalia</taxon>
        <taxon>Eutheria</taxon>
        <taxon>Laurasiatheria</taxon>
        <taxon>Artiodactyla</taxon>
        <taxon>Suina</taxon>
        <taxon>Suidae</taxon>
        <taxon>Sus</taxon>
    </lineage>
</organism>
<evidence type="ECO:0000256" key="12">
    <source>
        <dbReference type="ARBA" id="ARBA00040401"/>
    </source>
</evidence>
<keyword evidence="8" id="KW-0560">Oxidoreductase</keyword>
<dbReference type="InterPro" id="IPR000358">
    <property type="entry name" value="RNR_small_fam"/>
</dbReference>
<dbReference type="Gene3D" id="1.10.620.20">
    <property type="entry name" value="Ribonucleotide Reductase, subunit A"/>
    <property type="match status" value="2"/>
</dbReference>
<reference evidence="16" key="1">
    <citation type="submission" date="2025-05" db="UniProtKB">
        <authorList>
            <consortium name="Ensembl"/>
        </authorList>
    </citation>
    <scope>IDENTIFICATION</scope>
</reference>
<dbReference type="FunFam" id="1.10.620.20:FF:000004">
    <property type="entry name" value="Ribonucleoside-diphosphate reductase subunit M2 B"/>
    <property type="match status" value="1"/>
</dbReference>
<evidence type="ECO:0000256" key="8">
    <source>
        <dbReference type="ARBA" id="ARBA00023002"/>
    </source>
</evidence>
<dbReference type="GO" id="GO:0009263">
    <property type="term" value="P:deoxyribonucleotide biosynthetic process"/>
    <property type="evidence" value="ECO:0007669"/>
    <property type="project" value="UniProtKB-KW"/>
</dbReference>
<evidence type="ECO:0000256" key="10">
    <source>
        <dbReference type="ARBA" id="ARBA00023116"/>
    </source>
</evidence>
<evidence type="ECO:0000256" key="13">
    <source>
        <dbReference type="ARBA" id="ARBA00042512"/>
    </source>
</evidence>
<dbReference type="GO" id="GO:0046872">
    <property type="term" value="F:metal ion binding"/>
    <property type="evidence" value="ECO:0007669"/>
    <property type="project" value="UniProtKB-KW"/>
</dbReference>